<dbReference type="EMBL" id="BARU01023063">
    <property type="protein sequence ID" value="GAH48972.1"/>
    <property type="molecule type" value="Genomic_DNA"/>
</dbReference>
<proteinExistence type="predicted"/>
<gene>
    <name evidence="1" type="ORF">S03H2_37464</name>
</gene>
<accession>X1FVG1</accession>
<comment type="caution">
    <text evidence="1">The sequence shown here is derived from an EMBL/GenBank/DDBJ whole genome shotgun (WGS) entry which is preliminary data.</text>
</comment>
<dbReference type="InterPro" id="IPR036890">
    <property type="entry name" value="HATPase_C_sf"/>
</dbReference>
<evidence type="ECO:0008006" key="2">
    <source>
        <dbReference type="Google" id="ProtNLM"/>
    </source>
</evidence>
<dbReference type="Gene3D" id="3.30.565.10">
    <property type="entry name" value="Histidine kinase-like ATPase, C-terminal domain"/>
    <property type="match status" value="1"/>
</dbReference>
<organism evidence="1">
    <name type="scientific">marine sediment metagenome</name>
    <dbReference type="NCBI Taxonomy" id="412755"/>
    <lineage>
        <taxon>unclassified sequences</taxon>
        <taxon>metagenomes</taxon>
        <taxon>ecological metagenomes</taxon>
    </lineage>
</organism>
<feature type="non-terminal residue" evidence="1">
    <location>
        <position position="171"/>
    </location>
</feature>
<dbReference type="AlphaFoldDB" id="X1FVG1"/>
<name>X1FVG1_9ZZZZ</name>
<sequence>MKEKIFSVLAEEIGEFKAKAILRGAYHYFGIEKDKEAEDLLLPILERVRLSLNGENLKSSKVDGVMRRLQSMFPEVKRVQTEEEHIAVESEEDIRMAQMRAKIKAQALGFNGLDQTKIATTVAELTRNIIKYVGKGTVTLIPLLADERALKIVAEDNGPGITNLSDVLSGA</sequence>
<dbReference type="SUPFAM" id="SSF55874">
    <property type="entry name" value="ATPase domain of HSP90 chaperone/DNA topoisomerase II/histidine kinase"/>
    <property type="match status" value="1"/>
</dbReference>
<evidence type="ECO:0000313" key="1">
    <source>
        <dbReference type="EMBL" id="GAH48972.1"/>
    </source>
</evidence>
<protein>
    <recommendedName>
        <fullName evidence="2">Histidine kinase/HSP90-like ATPase domain-containing protein</fullName>
    </recommendedName>
</protein>
<reference evidence="1" key="1">
    <citation type="journal article" date="2014" name="Front. Microbiol.">
        <title>High frequency of phylogenetically diverse reductive dehalogenase-homologous genes in deep subseafloor sedimentary metagenomes.</title>
        <authorList>
            <person name="Kawai M."/>
            <person name="Futagami T."/>
            <person name="Toyoda A."/>
            <person name="Takaki Y."/>
            <person name="Nishi S."/>
            <person name="Hori S."/>
            <person name="Arai W."/>
            <person name="Tsubouchi T."/>
            <person name="Morono Y."/>
            <person name="Uchiyama I."/>
            <person name="Ito T."/>
            <person name="Fujiyama A."/>
            <person name="Inagaki F."/>
            <person name="Takami H."/>
        </authorList>
    </citation>
    <scope>NUCLEOTIDE SEQUENCE</scope>
    <source>
        <strain evidence="1">Expedition CK06-06</strain>
    </source>
</reference>